<evidence type="ECO:0000313" key="3">
    <source>
        <dbReference type="EnsemblMetazoa" id="KAF7492442.1"/>
    </source>
</evidence>
<name>A0A834RB73_SARSC</name>
<keyword evidence="1" id="KW-1133">Transmembrane helix</keyword>
<dbReference type="PANTHER" id="PTHR36694:SF11">
    <property type="entry name" value="LP21121P-RELATED"/>
    <property type="match status" value="1"/>
</dbReference>
<feature type="transmembrane region" description="Helical" evidence="1">
    <location>
        <begin position="102"/>
        <end position="125"/>
    </location>
</feature>
<organism evidence="2">
    <name type="scientific">Sarcoptes scabiei</name>
    <name type="common">Itch mite</name>
    <name type="synonym">Acarus scabiei</name>
    <dbReference type="NCBI Taxonomy" id="52283"/>
    <lineage>
        <taxon>Eukaryota</taxon>
        <taxon>Metazoa</taxon>
        <taxon>Ecdysozoa</taxon>
        <taxon>Arthropoda</taxon>
        <taxon>Chelicerata</taxon>
        <taxon>Arachnida</taxon>
        <taxon>Acari</taxon>
        <taxon>Acariformes</taxon>
        <taxon>Sarcoptiformes</taxon>
        <taxon>Astigmata</taxon>
        <taxon>Psoroptidia</taxon>
        <taxon>Sarcoptoidea</taxon>
        <taxon>Sarcoptidae</taxon>
        <taxon>Sarcoptinae</taxon>
        <taxon>Sarcoptes</taxon>
    </lineage>
</organism>
<dbReference type="GO" id="GO:0035159">
    <property type="term" value="P:regulation of tube length, open tracheal system"/>
    <property type="evidence" value="ECO:0007669"/>
    <property type="project" value="TreeGrafter"/>
</dbReference>
<dbReference type="OMA" id="LILWVWM"/>
<evidence type="ECO:0000313" key="4">
    <source>
        <dbReference type="Proteomes" id="UP000070412"/>
    </source>
</evidence>
<dbReference type="GO" id="GO:0005886">
    <property type="term" value="C:plasma membrane"/>
    <property type="evidence" value="ECO:0007669"/>
    <property type="project" value="TreeGrafter"/>
</dbReference>
<sequence length="171" mass="20491">MLQRCWAPCFTLNSGYLGLEQGSRLIAIYSGVVHIIFLFYGIYLLLGGQSDSFFSPFFEFNRKDSNILAFFFIAYCIFYLFICSIGLLYAIKMETRFFYLPWLYLTLIEILFLFTFGSFLLYRYYHNEWSLFAFIVIWSTAFYHSYLYSVVLSLYYYVKKSQEPNFIEIYS</sequence>
<feature type="transmembrane region" description="Helical" evidence="1">
    <location>
        <begin position="26"/>
        <end position="46"/>
    </location>
</feature>
<protein>
    <submittedName>
        <fullName evidence="2 3">Uncharacterized protein</fullName>
    </submittedName>
</protein>
<evidence type="ECO:0000256" key="1">
    <source>
        <dbReference type="SAM" id="Phobius"/>
    </source>
</evidence>
<keyword evidence="1" id="KW-0472">Membrane</keyword>
<proteinExistence type="predicted"/>
<evidence type="ECO:0000313" key="2">
    <source>
        <dbReference type="EMBL" id="KAF7492442.1"/>
    </source>
</evidence>
<dbReference type="PANTHER" id="PTHR36694">
    <property type="entry name" value="PASIFLORA 1, ISOFORM A-RELATED"/>
    <property type="match status" value="1"/>
</dbReference>
<dbReference type="AlphaFoldDB" id="A0A834RB73"/>
<reference evidence="2" key="2">
    <citation type="submission" date="2020-01" db="EMBL/GenBank/DDBJ databases">
        <authorList>
            <person name="Korhonen P.K.K."/>
            <person name="Guangxu M.G."/>
            <person name="Wang T.W."/>
            <person name="Stroehlein A.J.S."/>
            <person name="Young N.D."/>
            <person name="Ang C.-S.A."/>
            <person name="Fernando D.W.F."/>
            <person name="Lu H.L."/>
            <person name="Taylor S.T."/>
            <person name="Ehtesham M.E.M."/>
            <person name="Najaraj S.H.N."/>
            <person name="Harsha G.H.G."/>
            <person name="Madugundu A.M."/>
            <person name="Renuse S.R."/>
            <person name="Holt D.H."/>
            <person name="Pandey A.P."/>
            <person name="Papenfuss A.P."/>
            <person name="Gasser R.B.G."/>
            <person name="Fischer K.F."/>
        </authorList>
    </citation>
    <scope>NUCLEOTIDE SEQUENCE</scope>
    <source>
        <strain evidence="2">SSS_KF_BRIS2020</strain>
    </source>
</reference>
<feature type="transmembrane region" description="Helical" evidence="1">
    <location>
        <begin position="131"/>
        <end position="158"/>
    </location>
</feature>
<keyword evidence="1" id="KW-0812">Transmembrane</keyword>
<dbReference type="EMBL" id="WVUK01000056">
    <property type="protein sequence ID" value="KAF7492442.1"/>
    <property type="molecule type" value="Genomic_DNA"/>
</dbReference>
<feature type="transmembrane region" description="Helical" evidence="1">
    <location>
        <begin position="66"/>
        <end position="90"/>
    </location>
</feature>
<dbReference type="Proteomes" id="UP000070412">
    <property type="component" value="Unassembled WGS sequence"/>
</dbReference>
<dbReference type="GO" id="GO:0019991">
    <property type="term" value="P:septate junction assembly"/>
    <property type="evidence" value="ECO:0007669"/>
    <property type="project" value="TreeGrafter"/>
</dbReference>
<reference evidence="3" key="3">
    <citation type="submission" date="2022-06" db="UniProtKB">
        <authorList>
            <consortium name="EnsemblMetazoa"/>
        </authorList>
    </citation>
    <scope>IDENTIFICATION</scope>
</reference>
<dbReference type="EnsemblMetazoa" id="SSS_1114s_mrna">
    <property type="protein sequence ID" value="KAF7492442.1"/>
    <property type="gene ID" value="SSS_1114"/>
</dbReference>
<dbReference type="GO" id="GO:0060857">
    <property type="term" value="P:establishment of glial blood-brain barrier"/>
    <property type="evidence" value="ECO:0007669"/>
    <property type="project" value="TreeGrafter"/>
</dbReference>
<gene>
    <name evidence="2" type="ORF">SSS_1114</name>
</gene>
<reference evidence="4" key="1">
    <citation type="journal article" date="2020" name="PLoS Negl. Trop. Dis.">
        <title>High-quality nuclear genome for Sarcoptes scabiei-A critical resource for a neglected parasite.</title>
        <authorList>
            <person name="Korhonen P.K."/>
            <person name="Gasser R.B."/>
            <person name="Ma G."/>
            <person name="Wang T."/>
            <person name="Stroehlein A.J."/>
            <person name="Young N.D."/>
            <person name="Ang C.S."/>
            <person name="Fernando D.D."/>
            <person name="Lu H.C."/>
            <person name="Taylor S."/>
            <person name="Reynolds S.L."/>
            <person name="Mofiz E."/>
            <person name="Najaraj S.H."/>
            <person name="Gowda H."/>
            <person name="Madugundu A."/>
            <person name="Renuse S."/>
            <person name="Holt D."/>
            <person name="Pandey A."/>
            <person name="Papenfuss A.T."/>
            <person name="Fischer K."/>
        </authorList>
    </citation>
    <scope>NUCLEOTIDE SEQUENCE [LARGE SCALE GENOMIC DNA]</scope>
</reference>
<dbReference type="OrthoDB" id="6572371at2759"/>
<accession>A0A834RB73</accession>
<keyword evidence="4" id="KW-1185">Reference proteome</keyword>